<dbReference type="InterPro" id="IPR032466">
    <property type="entry name" value="Metal_Hydrolase"/>
</dbReference>
<dbReference type="Proteomes" id="UP000187338">
    <property type="component" value="Unassembled WGS sequence"/>
</dbReference>
<dbReference type="STRING" id="661089.ciss_22560"/>
<organism evidence="1 2">
    <name type="scientific">Carboxydothermus islandicus</name>
    <dbReference type="NCBI Taxonomy" id="661089"/>
    <lineage>
        <taxon>Bacteria</taxon>
        <taxon>Bacillati</taxon>
        <taxon>Bacillota</taxon>
        <taxon>Clostridia</taxon>
        <taxon>Thermoanaerobacterales</taxon>
        <taxon>Thermoanaerobacteraceae</taxon>
        <taxon>Carboxydothermus</taxon>
    </lineage>
</organism>
<sequence>MPVYLDDRQAFILSKESEMKVIIDCHLDSLVFYYNRGLNFFKEIDPEAQTNWKNIKNADVIPFLAIYIEEKFKPDRAWERFIRIYNFYQNYLNSMFNQEKTSFYLSVEGGEVIDNLLKIEQLKQLGVASLTLTWNYKNLIADGVLENNPQGLTTFGRKVVRELNEKKILIDAAHLAEPGFWDLIDLSEKPFIVSHANCRSLCDHPRNLSDRQIKALAAKGGVIGISFVPDFISAEFPTLEKLVAHFIHVAEIAGVNVLAIGSDFDGMEKRVGGLEDCTKYQNLKEALLRAGFLPGEVEKIFYQNIDRVLKEVLY</sequence>
<dbReference type="PANTHER" id="PTHR10443:SF12">
    <property type="entry name" value="DIPEPTIDASE"/>
    <property type="match status" value="1"/>
</dbReference>
<dbReference type="AlphaFoldDB" id="A0A1L8D574"/>
<gene>
    <name evidence="1" type="ORF">ciss_22560</name>
</gene>
<evidence type="ECO:0000313" key="2">
    <source>
        <dbReference type="Proteomes" id="UP000187338"/>
    </source>
</evidence>
<evidence type="ECO:0000313" key="1">
    <source>
        <dbReference type="EMBL" id="GAV26323.1"/>
    </source>
</evidence>
<dbReference type="CDD" id="cd01301">
    <property type="entry name" value="rDP_like"/>
    <property type="match status" value="1"/>
</dbReference>
<name>A0A1L8D574_9THEO</name>
<accession>A0A1L8D574</accession>
<dbReference type="PROSITE" id="PS51365">
    <property type="entry name" value="RENAL_DIPEPTIDASE_2"/>
    <property type="match status" value="1"/>
</dbReference>
<comment type="caution">
    <text evidence="1">The sequence shown here is derived from an EMBL/GenBank/DDBJ whole genome shotgun (WGS) entry which is preliminary data.</text>
</comment>
<protein>
    <submittedName>
        <fullName evidence="1">Dipeptidase</fullName>
    </submittedName>
</protein>
<dbReference type="EMBL" id="BDJL01000132">
    <property type="protein sequence ID" value="GAV26323.1"/>
    <property type="molecule type" value="Genomic_DNA"/>
</dbReference>
<keyword evidence="2" id="KW-1185">Reference proteome</keyword>
<dbReference type="SUPFAM" id="SSF51556">
    <property type="entry name" value="Metallo-dependent hydrolases"/>
    <property type="match status" value="1"/>
</dbReference>
<dbReference type="PANTHER" id="PTHR10443">
    <property type="entry name" value="MICROSOMAL DIPEPTIDASE"/>
    <property type="match status" value="1"/>
</dbReference>
<dbReference type="Pfam" id="PF01244">
    <property type="entry name" value="Peptidase_M19"/>
    <property type="match status" value="1"/>
</dbReference>
<dbReference type="GO" id="GO:0006508">
    <property type="term" value="P:proteolysis"/>
    <property type="evidence" value="ECO:0007669"/>
    <property type="project" value="InterPro"/>
</dbReference>
<dbReference type="OrthoDB" id="9804920at2"/>
<proteinExistence type="predicted"/>
<dbReference type="InterPro" id="IPR008257">
    <property type="entry name" value="Pept_M19"/>
</dbReference>
<dbReference type="GO" id="GO:0070573">
    <property type="term" value="F:metallodipeptidase activity"/>
    <property type="evidence" value="ECO:0007669"/>
    <property type="project" value="InterPro"/>
</dbReference>
<dbReference type="Gene3D" id="3.20.20.140">
    <property type="entry name" value="Metal-dependent hydrolases"/>
    <property type="match status" value="1"/>
</dbReference>
<reference evidence="2" key="1">
    <citation type="submission" date="2016-12" db="EMBL/GenBank/DDBJ databases">
        <title>Draft Genome Sequences od Carboxydothermus pertinax and islandicus, Hydrogenogenic Carboxydotrophic Bacteria.</title>
        <authorList>
            <person name="Fukuyama Y."/>
            <person name="Ohmae K."/>
            <person name="Yoneda Y."/>
            <person name="Yoshida T."/>
            <person name="Sako Y."/>
        </authorList>
    </citation>
    <scope>NUCLEOTIDE SEQUENCE [LARGE SCALE GENOMIC DNA]</scope>
    <source>
        <strain evidence="2">SET</strain>
    </source>
</reference>